<sequence>MTTSDALLLRRAARGHAGAFETLWSRHADAVRNTAHAIDASCDPEDVTQECFTQLFAALKNGDHIDGPLRPYLYVLTRHIITAWQDPTAPTLTPHLPDIWEDTPDTIHHSEHVTTAFRALPPEWRSVLWYTEVEGMQPSDLAPILGISANAVAALAYRAREGLRNAWLQAHVTAHPSDNECAWVTERLAQHARGTLSPRQTQRMQRHLHHCGTCPRALADVQSVAARLRSSLAPLFLVPVGVGALSTTTDAALTSPLHAAWSATTVKIAAIAPVKFVGALAVTGLIGVGLSSGLLLAQAWAQPADNGPAPLAGIDSTRPDFGAQQYSATSQYQQTGSEPDEAAGLFGASANSTQQPNDTEHADTTTVNDPATTTADTATDNNTARQETPRTPATQSTPTQQQSEPDASSNEAASHTEQPEETPSLQQTHASKNPIFFSGRAPWWAHITVLDDTGTEVGRIKAGADGNWGLSISDTYSDSGRTHMTYRIYASKDDYSTAGEPFAVTTVTVPTE</sequence>
<dbReference type="SUPFAM" id="SSF88659">
    <property type="entry name" value="Sigma3 and sigma4 domains of RNA polymerase sigma factors"/>
    <property type="match status" value="1"/>
</dbReference>
<dbReference type="InterPro" id="IPR039425">
    <property type="entry name" value="RNA_pol_sigma-70-like"/>
</dbReference>
<dbReference type="InterPro" id="IPR013324">
    <property type="entry name" value="RNA_pol_sigma_r3/r4-like"/>
</dbReference>
<dbReference type="GO" id="GO:0006352">
    <property type="term" value="P:DNA-templated transcription initiation"/>
    <property type="evidence" value="ECO:0007669"/>
    <property type="project" value="InterPro"/>
</dbReference>
<dbReference type="STRING" id="471856.Jden_0296"/>
<dbReference type="eggNOG" id="COG1595">
    <property type="taxonomic scope" value="Bacteria"/>
</dbReference>
<dbReference type="Proteomes" id="UP000000628">
    <property type="component" value="Chromosome"/>
</dbReference>
<keyword evidence="4" id="KW-0238">DNA-binding</keyword>
<accession>C7QZ60</accession>
<reference evidence="9 10" key="1">
    <citation type="journal article" date="2009" name="Stand. Genomic Sci.">
        <title>Complete genome sequence of Jonesia denitrificans type strain (Prevot 55134).</title>
        <authorList>
            <person name="Pukall R."/>
            <person name="Gehrich-Schroter G."/>
            <person name="Lapidus A."/>
            <person name="Nolan M."/>
            <person name="Glavina Del Rio T."/>
            <person name="Lucas S."/>
            <person name="Chen F."/>
            <person name="Tice H."/>
            <person name="Pitluck S."/>
            <person name="Cheng J.F."/>
            <person name="Copeland A."/>
            <person name="Saunders E."/>
            <person name="Brettin T."/>
            <person name="Detter J.C."/>
            <person name="Bruce D."/>
            <person name="Goodwin L."/>
            <person name="Pati A."/>
            <person name="Ivanova N."/>
            <person name="Mavromatis K."/>
            <person name="Ovchinnikova G."/>
            <person name="Chen A."/>
            <person name="Palaniappan K."/>
            <person name="Land M."/>
            <person name="Hauser L."/>
            <person name="Chang Y.J."/>
            <person name="Jeffries C.D."/>
            <person name="Chain P."/>
            <person name="Goker M."/>
            <person name="Bristow J."/>
            <person name="Eisen J.A."/>
            <person name="Markowitz V."/>
            <person name="Hugenholtz P."/>
            <person name="Kyrpides N.C."/>
            <person name="Klenk H.P."/>
            <person name="Han C."/>
        </authorList>
    </citation>
    <scope>NUCLEOTIDE SEQUENCE [LARGE SCALE GENOMIC DNA]</scope>
    <source>
        <strain evidence="10">ATCC 14870 / DSM 20603 / BCRC 15368 / CIP 55.134 / JCM 11481 / NBRC 15587 / NCTC 10816 / Prevot 55134</strain>
    </source>
</reference>
<evidence type="ECO:0000256" key="5">
    <source>
        <dbReference type="ARBA" id="ARBA00023163"/>
    </source>
</evidence>
<dbReference type="GO" id="GO:0016987">
    <property type="term" value="F:sigma factor activity"/>
    <property type="evidence" value="ECO:0007669"/>
    <property type="project" value="UniProtKB-KW"/>
</dbReference>
<dbReference type="KEGG" id="jde:Jden_0296"/>
<dbReference type="PANTHER" id="PTHR43133:SF8">
    <property type="entry name" value="RNA POLYMERASE SIGMA FACTOR HI_1459-RELATED"/>
    <property type="match status" value="1"/>
</dbReference>
<feature type="domain" description="Putative zinc-finger" evidence="8">
    <location>
        <begin position="181"/>
        <end position="214"/>
    </location>
</feature>
<evidence type="ECO:0000256" key="3">
    <source>
        <dbReference type="ARBA" id="ARBA00023082"/>
    </source>
</evidence>
<evidence type="ECO:0000259" key="8">
    <source>
        <dbReference type="Pfam" id="PF13490"/>
    </source>
</evidence>
<feature type="compositionally biased region" description="Low complexity" evidence="6">
    <location>
        <begin position="364"/>
        <end position="405"/>
    </location>
</feature>
<dbReference type="InterPro" id="IPR013249">
    <property type="entry name" value="RNA_pol_sigma70_r4_t2"/>
</dbReference>
<evidence type="ECO:0000313" key="10">
    <source>
        <dbReference type="Proteomes" id="UP000000628"/>
    </source>
</evidence>
<protein>
    <submittedName>
        <fullName evidence="9">RNA polymerase, sigma-24 subunit, ECF subfamily</fullName>
    </submittedName>
</protein>
<evidence type="ECO:0000256" key="1">
    <source>
        <dbReference type="ARBA" id="ARBA00010641"/>
    </source>
</evidence>
<dbReference type="InterPro" id="IPR036388">
    <property type="entry name" value="WH-like_DNA-bd_sf"/>
</dbReference>
<evidence type="ECO:0000256" key="6">
    <source>
        <dbReference type="SAM" id="MobiDB-lite"/>
    </source>
</evidence>
<dbReference type="InterPro" id="IPR027383">
    <property type="entry name" value="Znf_put"/>
</dbReference>
<name>C7QZ60_JONDD</name>
<dbReference type="GO" id="GO:0003677">
    <property type="term" value="F:DNA binding"/>
    <property type="evidence" value="ECO:0007669"/>
    <property type="project" value="UniProtKB-KW"/>
</dbReference>
<feature type="compositionally biased region" description="Polar residues" evidence="6">
    <location>
        <begin position="406"/>
        <end position="428"/>
    </location>
</feature>
<evidence type="ECO:0000256" key="2">
    <source>
        <dbReference type="ARBA" id="ARBA00023015"/>
    </source>
</evidence>
<keyword evidence="3" id="KW-0731">Sigma factor</keyword>
<dbReference type="InterPro" id="IPR041916">
    <property type="entry name" value="Anti_sigma_zinc_sf"/>
</dbReference>
<organism evidence="9 10">
    <name type="scientific">Jonesia denitrificans (strain ATCC 14870 / DSM 20603 / BCRC 15368 / CIP 55.134 / JCM 11481 / NBRC 15587 / NCTC 10816 / Prevot 55134)</name>
    <name type="common">Listeria denitrificans</name>
    <dbReference type="NCBI Taxonomy" id="471856"/>
    <lineage>
        <taxon>Bacteria</taxon>
        <taxon>Bacillati</taxon>
        <taxon>Actinomycetota</taxon>
        <taxon>Actinomycetes</taxon>
        <taxon>Micrococcales</taxon>
        <taxon>Jonesiaceae</taxon>
        <taxon>Jonesia</taxon>
    </lineage>
</organism>
<dbReference type="HOGENOM" id="CLU_531869_0_0_11"/>
<dbReference type="InterPro" id="IPR013325">
    <property type="entry name" value="RNA_pol_sigma_r2"/>
</dbReference>
<feature type="domain" description="RNA polymerase sigma factor 70 region 4 type 2" evidence="7">
    <location>
        <begin position="114"/>
        <end position="161"/>
    </location>
</feature>
<evidence type="ECO:0000259" key="7">
    <source>
        <dbReference type="Pfam" id="PF08281"/>
    </source>
</evidence>
<dbReference type="PANTHER" id="PTHR43133">
    <property type="entry name" value="RNA POLYMERASE ECF-TYPE SIGMA FACTO"/>
    <property type="match status" value="1"/>
</dbReference>
<dbReference type="Gene3D" id="1.10.10.1320">
    <property type="entry name" value="Anti-sigma factor, zinc-finger domain"/>
    <property type="match status" value="1"/>
</dbReference>
<dbReference type="Pfam" id="PF13490">
    <property type="entry name" value="zf-HC2"/>
    <property type="match status" value="1"/>
</dbReference>
<dbReference type="Gene3D" id="1.10.1740.10">
    <property type="match status" value="1"/>
</dbReference>
<proteinExistence type="inferred from homology"/>
<gene>
    <name evidence="9" type="ordered locus">Jden_0296</name>
</gene>
<comment type="similarity">
    <text evidence="1">Belongs to the sigma-70 factor family. ECF subfamily.</text>
</comment>
<dbReference type="RefSeq" id="WP_015770597.1">
    <property type="nucleotide sequence ID" value="NC_013174.1"/>
</dbReference>
<dbReference type="OrthoDB" id="4990598at2"/>
<keyword evidence="5" id="KW-0804">Transcription</keyword>
<dbReference type="Gene3D" id="1.10.10.10">
    <property type="entry name" value="Winged helix-like DNA-binding domain superfamily/Winged helix DNA-binding domain"/>
    <property type="match status" value="1"/>
</dbReference>
<keyword evidence="10" id="KW-1185">Reference proteome</keyword>
<feature type="compositionally biased region" description="Low complexity" evidence="6">
    <location>
        <begin position="322"/>
        <end position="336"/>
    </location>
</feature>
<dbReference type="SUPFAM" id="SSF88946">
    <property type="entry name" value="Sigma2 domain of RNA polymerase sigma factors"/>
    <property type="match status" value="1"/>
</dbReference>
<dbReference type="EMBL" id="CP001706">
    <property type="protein sequence ID" value="ACV07968.1"/>
    <property type="molecule type" value="Genomic_DNA"/>
</dbReference>
<keyword evidence="2" id="KW-0805">Transcription regulation</keyword>
<evidence type="ECO:0000313" key="9">
    <source>
        <dbReference type="EMBL" id="ACV07968.1"/>
    </source>
</evidence>
<feature type="region of interest" description="Disordered" evidence="6">
    <location>
        <begin position="308"/>
        <end position="428"/>
    </location>
</feature>
<dbReference type="Pfam" id="PF08281">
    <property type="entry name" value="Sigma70_r4_2"/>
    <property type="match status" value="1"/>
</dbReference>
<dbReference type="AlphaFoldDB" id="C7QZ60"/>
<evidence type="ECO:0000256" key="4">
    <source>
        <dbReference type="ARBA" id="ARBA00023125"/>
    </source>
</evidence>